<dbReference type="InterPro" id="IPR001650">
    <property type="entry name" value="Helicase_C-like"/>
</dbReference>
<dbReference type="GO" id="GO:0006605">
    <property type="term" value="P:protein targeting"/>
    <property type="evidence" value="ECO:0007669"/>
    <property type="project" value="InterPro"/>
</dbReference>
<dbReference type="Gene3D" id="3.40.50.300">
    <property type="entry name" value="P-loop containing nucleotide triphosphate hydrolases"/>
    <property type="match status" value="2"/>
</dbReference>
<feature type="compositionally biased region" description="Basic and acidic residues" evidence="5">
    <location>
        <begin position="2759"/>
        <end position="2787"/>
    </location>
</feature>
<proteinExistence type="predicted"/>
<evidence type="ECO:0000256" key="5">
    <source>
        <dbReference type="SAM" id="MobiDB-lite"/>
    </source>
</evidence>
<keyword evidence="4" id="KW-0175">Coiled coil</keyword>
<dbReference type="PANTHER" id="PTHR30612:SF0">
    <property type="entry name" value="CHLOROPLAST PROTEIN-TRANSPORTING ATPASE"/>
    <property type="match status" value="1"/>
</dbReference>
<dbReference type="GO" id="GO:0016020">
    <property type="term" value="C:membrane"/>
    <property type="evidence" value="ECO:0007669"/>
    <property type="project" value="InterPro"/>
</dbReference>
<keyword evidence="2" id="KW-0653">Protein transport</keyword>
<feature type="coiled-coil region" evidence="4">
    <location>
        <begin position="998"/>
        <end position="1073"/>
    </location>
</feature>
<dbReference type="EMBL" id="CAJOBF010002079">
    <property type="protein sequence ID" value="CAF4008319.1"/>
    <property type="molecule type" value="Genomic_DNA"/>
</dbReference>
<feature type="domain" description="Helicase C-terminal" evidence="6">
    <location>
        <begin position="1097"/>
        <end position="1255"/>
    </location>
</feature>
<protein>
    <submittedName>
        <fullName evidence="8">Uncharacterized protein</fullName>
    </submittedName>
</protein>
<keyword evidence="1" id="KW-0963">Cytoplasm</keyword>
<evidence type="ECO:0000259" key="7">
    <source>
        <dbReference type="PROSITE" id="PS51196"/>
    </source>
</evidence>
<dbReference type="InterPro" id="IPR027417">
    <property type="entry name" value="P-loop_NTPase"/>
</dbReference>
<evidence type="ECO:0000313" key="9">
    <source>
        <dbReference type="Proteomes" id="UP000663842"/>
    </source>
</evidence>
<evidence type="ECO:0000256" key="4">
    <source>
        <dbReference type="SAM" id="Coils"/>
    </source>
</evidence>
<keyword evidence="3" id="KW-0811">Translocation</keyword>
<dbReference type="InterPro" id="IPR011115">
    <property type="entry name" value="SecA_DEAD"/>
</dbReference>
<dbReference type="SUPFAM" id="SSF48452">
    <property type="entry name" value="TPR-like"/>
    <property type="match status" value="1"/>
</dbReference>
<dbReference type="InterPro" id="IPR000185">
    <property type="entry name" value="SecA"/>
</dbReference>
<dbReference type="Gene3D" id="3.90.1440.10">
    <property type="entry name" value="SecA, preprotein cross-linking domain"/>
    <property type="match status" value="1"/>
</dbReference>
<dbReference type="Proteomes" id="UP000663842">
    <property type="component" value="Unassembled WGS sequence"/>
</dbReference>
<dbReference type="Pfam" id="PF07517">
    <property type="entry name" value="SecA_DEAD"/>
    <property type="match status" value="1"/>
</dbReference>
<dbReference type="PROSITE" id="PS51196">
    <property type="entry name" value="SECA_MOTOR_DEAD"/>
    <property type="match status" value="1"/>
</dbReference>
<dbReference type="GO" id="GO:0005524">
    <property type="term" value="F:ATP binding"/>
    <property type="evidence" value="ECO:0007669"/>
    <property type="project" value="InterPro"/>
</dbReference>
<evidence type="ECO:0000259" key="6">
    <source>
        <dbReference type="PROSITE" id="PS51194"/>
    </source>
</evidence>
<evidence type="ECO:0000256" key="1">
    <source>
        <dbReference type="ARBA" id="ARBA00022490"/>
    </source>
</evidence>
<comment type="caution">
    <text evidence="8">The sequence shown here is derived from an EMBL/GenBank/DDBJ whole genome shotgun (WGS) entry which is preliminary data.</text>
</comment>
<evidence type="ECO:0000256" key="3">
    <source>
        <dbReference type="ARBA" id="ARBA00023010"/>
    </source>
</evidence>
<dbReference type="PANTHER" id="PTHR30612">
    <property type="entry name" value="SECA INNER MEMBRANE COMPONENT OF SEC PROTEIN SECRETION SYSTEM"/>
    <property type="match status" value="1"/>
</dbReference>
<dbReference type="GO" id="GO:0006886">
    <property type="term" value="P:intracellular protein transport"/>
    <property type="evidence" value="ECO:0007669"/>
    <property type="project" value="InterPro"/>
</dbReference>
<keyword evidence="2" id="KW-0813">Transport</keyword>
<organism evidence="8 9">
    <name type="scientific">Rotaria magnacalcarata</name>
    <dbReference type="NCBI Taxonomy" id="392030"/>
    <lineage>
        <taxon>Eukaryota</taxon>
        <taxon>Metazoa</taxon>
        <taxon>Spiralia</taxon>
        <taxon>Gnathifera</taxon>
        <taxon>Rotifera</taxon>
        <taxon>Eurotatoria</taxon>
        <taxon>Bdelloidea</taxon>
        <taxon>Philodinida</taxon>
        <taxon>Philodinidae</taxon>
        <taxon>Rotaria</taxon>
    </lineage>
</organism>
<name>A0A819PEC1_9BILA</name>
<dbReference type="InterPro" id="IPR011990">
    <property type="entry name" value="TPR-like_helical_dom_sf"/>
</dbReference>
<feature type="domain" description="SecA family profile" evidence="7">
    <location>
        <begin position="537"/>
        <end position="1252"/>
    </location>
</feature>
<dbReference type="GO" id="GO:0017038">
    <property type="term" value="P:protein import"/>
    <property type="evidence" value="ECO:0007669"/>
    <property type="project" value="InterPro"/>
</dbReference>
<dbReference type="PRINTS" id="PR00906">
    <property type="entry name" value="SECA"/>
</dbReference>
<dbReference type="SMART" id="SM00957">
    <property type="entry name" value="SecA_DEAD"/>
    <property type="match status" value="1"/>
</dbReference>
<dbReference type="PROSITE" id="PS51194">
    <property type="entry name" value="HELICASE_CTER"/>
    <property type="match status" value="1"/>
</dbReference>
<evidence type="ECO:0000256" key="2">
    <source>
        <dbReference type="ARBA" id="ARBA00022927"/>
    </source>
</evidence>
<sequence length="2897" mass="336525">MNNYIVDDILRKKYLIILFKYCCLFCSLNENEIDIALKCLKSIIDKTWNIRLCSNVPESIANDQEIVIVKIDTTFSIYYRMNGQTEHCSIDNEQYVRSLSLVDFKQQTIPRDIYEKISTIVFEIIRLKSDINIQMNYSNRNRIIEYVRHHLDEIEFSVLEIEVHIGNDEQFEKLIKLFSTKEEKHAVHWILSFIGDKESEMKKLNDIFILKPVLSWYEELSEFKVELVRDRIFKKFSDDLEKTSDENRDKFQNVIRASLFFAENHRDSWFELMTDIISRNDEIVISLNDLMKIISLFAYFEDLSVLKQIVKNNKQTIWLFDILCARVEHIFKKIFTGNFYSELSNKLNHLKGTLRIGMDPQCLFLDTFGQLFSEYQNQESKQLQQNFSRFLIEFIDLVIQSRVDLDHDLLSRLSIQPLPMWKLPLEKKVLVNELDQIDVFQKGTDVDKSVTIDYLYKIGDEKGNDILENLLKLITNVRHSENKFTLSQLNVLLEELSFGGFTLDQESLEQLKDKSFDQWEAILKSHMEDQFRELNVEQLIKAMREKTGERKINEPIKHLLNGQRGETNIDKLLDRIYSFYGQQFNDKDKLSIDKVRTSNICTDLSSKWIMNWTKDDIRQWADMLREENRSHKEYFNWDKDFLPEIIAFIVRAVELYHGYHPRNIQLIALGIFLEPHSKEKGRLQLSIRDASNDPNEGYKEFYRLFGLNVSNNCDDACENPGTGQAERKERYQQNEIIYGETAYFQRDILLTKFFAKDIRDRIGDILIVDEVDNMVIDNAEKTLYISHGIADMRHLRDLFIQIWVSVNNRVEQSYSEENVNKIHQYIQLLISNKDLKIPSTLKNFVDRSLKTWISNAYCAKYIEDNDNYIIGDVESTKNGEILIMGKDTGVEQLNTRWSNGLHQFLQLKHCGKLSDKSLKAVFISNMNFFKLYDNLNGMTGTIGGQEERELLSLEYGVDCFELPRFRKYRFRYEKTKECVCKDEDEWCEQIIADINKKMDAKRHVSEQEKTEIEEIQKQSEILLEDVKKELEILEVEKKWNDDVNNRTRVYESLEICEQNINVTKKDIDQIDQDINSSEDTIRFRQTQIVKLERNIQHYQQILGSGENRDRRRAVLVICENIASLEKIAATIRQKFQSNRNCNIYTYDRAYKKFEKSELNPGDIIIATNIAGRGTDLTMDKLLKANGGLHVILSYIPGNLRVQQQVFGRTARGGKRGTGVYIVYDLRKLMLMPDITIDFLLQKRDDKEKERLQDIVSKSFPKIKTENNLFDEFNLFKEEIKSNIQESIQKSDHMNEMTQIFPFINRIFRYDELDFNANFLEIQLNSLQNHWALWLNEMDEKLTQVYLTRSESILEEFSKFKQEMSRNLSSNRFGLVIEPGELVKLSQLFMDHKKYTEAQDCYDDIIEKHPDFSDIAHYYKAFCIIHLEGGAKDEKLRAKTHLKKALDLLESRRNTIMSRSQILQSLNQITQQKGQGLNVNYFRKQNEGEAQILSHHINAILEAIGSEIASENFRQGKITGDIPNEVYKELLKDKYNIIKDNRISKKVIIGAKVLLTSIDNKWKQFLSETIQNGKSEVKRIESLLCKKGQLLTYDCFRKLGFNKNQYKEFRSTMQNLEILSSLELYKVSDESYDEPCFIMFPDVFKYCQEQVLNDLETVLIQSREHDWTYKERIVKEEFFQARVFHRQVFLDTTHHIVKHRNMIKVSDDFKDYLVGKLDDPAFFSLGNDIKSLLLGQKLIRFEAGDRINNETFFKTICKKLNMDEVKCEMIQILFKDLFEETIEIVTHVSESLGPSIIEKLKGTELDESFPQIQQVIREEFVRNDQKLSDEQLENILKYLEFRETLRIDKNLEEKFLNNTNNEIFCAVEFYVIKFIRSYKEFYIESDSMKKIEQYLSKISFELIDGDKEKRKEKVKMFNCIQIGSLNNKSAFIKRTLLKTIDDGKADLMREDFFMNIEDFQILRSILQDNDVIQPKLYELLSESHYRNSFTTSNKLFYANLENILISLYNNGGRISEDSLSLRTADEVSKELWCRLRELTVIKEARVNFKFTNDPEKRIEIIQQQIESVVEKIFCLRRKEDSLYTVADWTGFGDLVSSENKELDEYIDSITNVLKNVAGVFRTIPKVKIEEKNLKAMFQTGKIPPELMDYVWMCFDSVLSLKEDKGFWDWDAFACAMIRIGQIVAGIAIDICTCGLGHYFAQALIAEGIGDIIFAIQSAGVGSYLGKGAQAGKMALGLATKTAVLKAIGKETITQLITGVTAAIVNITADELSRFVMNEILEKHFYKIFDQWVANNEIYKEKKIRLAERFESIYQQFGAQDAGNLINDATHETLLDLHEGDLANAIFNRVTQIAHGISGAYSAAARTFKKGSSKAVLFTSIAKIIDNTVKGFKFYKNLVDICVLCDRFCEILDKKLSERFQNNKAKSNTEKIKEENQIKPIKEFITSPFANAMEELKDHIDQRAEEYMEIVEKKGHEALNKLSSRKKRALEQLGCLSDVKNMSPQVLKEKVSNLNGESIENLIKQHSDNVKIAIRNGKLYAVLPTYKEYMDNIESGIYAGPMHFKLAAEKFKAPIEVLDPENGFQPHADAPDGGIIYSTKVSSDKSIKVAFIKSNKKGDVGRFAPVIEVNGELRVANINQDVDTTDQCFAQTMLFIEKYNAGTIKDIDFDGMHDYGISKGDTDRFNANLAQLGRSSQSMREVYNEGLTLEHPEFLGGGTIRSTRVTDLGIHKKRSPRSRTRDPNSEGDSSSENPLIAYRSSRPDEEPRDEGLRPPEDHDPEISIKEHVAHGSRAKKKSSWVSASRSIKVAGAWASENKRFVAEFDVPFEENLPYEERSVFDLTDPSTQNYVFGSGLSMPKNFGKSSQEIVIKGGVDASKIRQIYSTRRVTEEEYKTLKS</sequence>
<evidence type="ECO:0000313" key="8">
    <source>
        <dbReference type="EMBL" id="CAF4008319.1"/>
    </source>
</evidence>
<gene>
    <name evidence="8" type="ORF">UXM345_LOCUS16608</name>
</gene>
<dbReference type="SUPFAM" id="SSF52540">
    <property type="entry name" value="P-loop containing nucleoside triphosphate hydrolases"/>
    <property type="match status" value="2"/>
</dbReference>
<accession>A0A819PEC1</accession>
<feature type="region of interest" description="Disordered" evidence="5">
    <location>
        <begin position="2711"/>
        <end position="2794"/>
    </location>
</feature>
<dbReference type="InterPro" id="IPR014018">
    <property type="entry name" value="SecA_motor_DEAD"/>
</dbReference>
<reference evidence="8" key="1">
    <citation type="submission" date="2021-02" db="EMBL/GenBank/DDBJ databases">
        <authorList>
            <person name="Nowell W R."/>
        </authorList>
    </citation>
    <scope>NUCLEOTIDE SEQUENCE</scope>
</reference>